<protein>
    <recommendedName>
        <fullName evidence="3">Peptidase A2 domain-containing protein</fullName>
    </recommendedName>
</protein>
<dbReference type="EMBL" id="CAHIKZ030003667">
    <property type="protein sequence ID" value="CAE1302895.1"/>
    <property type="molecule type" value="Genomic_DNA"/>
</dbReference>
<feature type="compositionally biased region" description="Low complexity" evidence="2">
    <location>
        <begin position="229"/>
        <end position="247"/>
    </location>
</feature>
<organism evidence="4 5">
    <name type="scientific">Acanthosepion pharaonis</name>
    <name type="common">Pharaoh cuttlefish</name>
    <name type="synonym">Sepia pharaonis</name>
    <dbReference type="NCBI Taxonomy" id="158019"/>
    <lineage>
        <taxon>Eukaryota</taxon>
        <taxon>Metazoa</taxon>
        <taxon>Spiralia</taxon>
        <taxon>Lophotrochozoa</taxon>
        <taxon>Mollusca</taxon>
        <taxon>Cephalopoda</taxon>
        <taxon>Coleoidea</taxon>
        <taxon>Decapodiformes</taxon>
        <taxon>Sepiida</taxon>
        <taxon>Sepiina</taxon>
        <taxon>Sepiidae</taxon>
        <taxon>Acanthosepion</taxon>
    </lineage>
</organism>
<dbReference type="AlphaFoldDB" id="A0A812DJB1"/>
<dbReference type="InterPro" id="IPR021109">
    <property type="entry name" value="Peptidase_aspartic_dom_sf"/>
</dbReference>
<dbReference type="GO" id="GO:0006508">
    <property type="term" value="P:proteolysis"/>
    <property type="evidence" value="ECO:0007669"/>
    <property type="project" value="InterPro"/>
</dbReference>
<dbReference type="PROSITE" id="PS50175">
    <property type="entry name" value="ASP_PROT_RETROV"/>
    <property type="match status" value="1"/>
</dbReference>
<evidence type="ECO:0000256" key="2">
    <source>
        <dbReference type="SAM" id="MobiDB-lite"/>
    </source>
</evidence>
<dbReference type="OrthoDB" id="1701144at2759"/>
<sequence length="815" mass="91558">MRSRWIQCRNPNDEEFGQLLYGRLALTPLGPLQQVVTPTRSIDTGKRLAEKMTENTESEIDTSAALIQLPPYNSINTRSWFIQLEAIFSARKVTRHNTKYASVVQALPASIVEEVEDILLNTPDQLPYTCLKEAILKRTGRSDEDLIRGLFSNVSLGDRTPSQLLRLMKSRLGNNTMEEPILRGLWMDRLPPNITQVLALVPVETLLDVVADSADKIYSQAHQNFTRQRSPAPRNRSRTRSSSPGRRNSADERWYHQTFDEQARKCHPPCRRNKTQGKRINRQAATTIPVGTRSHSRLFYVWDRNNGLKFLVDTGAAISVIPPTNRSALKPTSFQLRAANGSTIETYGTKELTLNINLRRDFKWSFTVADVKTPLLGADFLAHYNLAVHMKTRTLSDNTTSIKITGIPSSFNTTRISVATQHDPRYVEILRRYKHLTQPIKPTDAGDHQTQHHIKTTAYSRPRQLPPHKLAYAKKAFEELLADNIIRPSDSPYASPLDLVPKSDGDFRICVDYRKLNASTVPDRYPHSLYTIPNLPTASPFTQELRHKMAQLKYTPPRQSSPTIHVPQQLQDCEFIFARNDAVKKPLTPTYQGPFKVLKRSEKHLTIDRGSRTDTISIDRVKPAFLEKSPRETEPVSNTQNLHLPQQPRNHNRHNRSHGQSQKHPQLQPGRPVLEGKSPSLKVQDIYFLLIDNDQLSWERALSGVSNHHSPFFLNNPGYASWLHSTLCLLASETPSSSCSFQLTPAASSTLAASSSFQQSPAHLAPAASSSLLQLPEVFSSLLQLPVASSSPHNSFQRPPAHSCGALPIPASADA</sequence>
<proteinExistence type="predicted"/>
<feature type="region of interest" description="Disordered" evidence="2">
    <location>
        <begin position="618"/>
        <end position="676"/>
    </location>
</feature>
<evidence type="ECO:0000313" key="5">
    <source>
        <dbReference type="Proteomes" id="UP000597762"/>
    </source>
</evidence>
<dbReference type="PROSITE" id="PS00141">
    <property type="entry name" value="ASP_PROTEASE"/>
    <property type="match status" value="1"/>
</dbReference>
<dbReference type="InterPro" id="IPR001969">
    <property type="entry name" value="Aspartic_peptidase_AS"/>
</dbReference>
<dbReference type="CDD" id="cd06094">
    <property type="entry name" value="RP_Saci_like"/>
    <property type="match status" value="1"/>
</dbReference>
<dbReference type="SUPFAM" id="SSF56672">
    <property type="entry name" value="DNA/RNA polymerases"/>
    <property type="match status" value="1"/>
</dbReference>
<feature type="compositionally biased region" description="Polar residues" evidence="2">
    <location>
        <begin position="635"/>
        <end position="649"/>
    </location>
</feature>
<feature type="domain" description="Peptidase A2" evidence="3">
    <location>
        <begin position="308"/>
        <end position="380"/>
    </location>
</feature>
<dbReference type="Pfam" id="PF23055">
    <property type="entry name" value="DUF7041"/>
    <property type="match status" value="1"/>
</dbReference>
<dbReference type="Gene3D" id="2.40.70.10">
    <property type="entry name" value="Acid Proteases"/>
    <property type="match status" value="1"/>
</dbReference>
<accession>A0A812DJB1</accession>
<dbReference type="SUPFAM" id="SSF50630">
    <property type="entry name" value="Acid proteases"/>
    <property type="match status" value="1"/>
</dbReference>
<keyword evidence="5" id="KW-1185">Reference proteome</keyword>
<comment type="caution">
    <text evidence="4">The sequence shown here is derived from an EMBL/GenBank/DDBJ whole genome shotgun (WGS) entry which is preliminary data.</text>
</comment>
<dbReference type="InterPro" id="IPR043502">
    <property type="entry name" value="DNA/RNA_pol_sf"/>
</dbReference>
<dbReference type="PANTHER" id="PTHR33327:SF3">
    <property type="entry name" value="RNA-DIRECTED DNA POLYMERASE"/>
    <property type="match status" value="1"/>
</dbReference>
<dbReference type="InterPro" id="IPR055469">
    <property type="entry name" value="DUF7041"/>
</dbReference>
<dbReference type="GO" id="GO:0004190">
    <property type="term" value="F:aspartic-type endopeptidase activity"/>
    <property type="evidence" value="ECO:0007669"/>
    <property type="project" value="InterPro"/>
</dbReference>
<dbReference type="PANTHER" id="PTHR33327">
    <property type="entry name" value="ENDONUCLEASE"/>
    <property type="match status" value="1"/>
</dbReference>
<dbReference type="InterPro" id="IPR001995">
    <property type="entry name" value="Peptidase_A2_cat"/>
</dbReference>
<name>A0A812DJB1_ACAPH</name>
<dbReference type="Gene3D" id="3.10.10.10">
    <property type="entry name" value="HIV Type 1 Reverse Transcriptase, subunit A, domain 1"/>
    <property type="match status" value="1"/>
</dbReference>
<dbReference type="FunFam" id="2.40.70.10:FF:000130">
    <property type="entry name" value="Retrovirus-related Pol polyprotein from transposon opus-like Protein"/>
    <property type="match status" value="1"/>
</dbReference>
<evidence type="ECO:0000259" key="3">
    <source>
        <dbReference type="PROSITE" id="PS50175"/>
    </source>
</evidence>
<dbReference type="InterPro" id="IPR034132">
    <property type="entry name" value="RP_Saci-like"/>
</dbReference>
<feature type="region of interest" description="Disordered" evidence="2">
    <location>
        <begin position="221"/>
        <end position="253"/>
    </location>
</feature>
<dbReference type="Proteomes" id="UP000597762">
    <property type="component" value="Unassembled WGS sequence"/>
</dbReference>
<reference evidence="4" key="1">
    <citation type="submission" date="2021-01" db="EMBL/GenBank/DDBJ databases">
        <authorList>
            <person name="Li R."/>
            <person name="Bekaert M."/>
        </authorList>
    </citation>
    <scope>NUCLEOTIDE SEQUENCE</scope>
    <source>
        <strain evidence="4">Farmed</strain>
    </source>
</reference>
<evidence type="ECO:0000313" key="4">
    <source>
        <dbReference type="EMBL" id="CAE1302895.1"/>
    </source>
</evidence>
<keyword evidence="1" id="KW-0378">Hydrolase</keyword>
<evidence type="ECO:0000256" key="1">
    <source>
        <dbReference type="ARBA" id="ARBA00022801"/>
    </source>
</evidence>
<gene>
    <name evidence="4" type="ORF">SPHA_55285</name>
</gene>